<proteinExistence type="predicted"/>
<dbReference type="Gene3D" id="2.20.28.30">
    <property type="entry name" value="RNA polymerase ii, chain L"/>
    <property type="match status" value="1"/>
</dbReference>
<name>A0A1H8T9F6_9EURY</name>
<evidence type="ECO:0008006" key="3">
    <source>
        <dbReference type="Google" id="ProtNLM"/>
    </source>
</evidence>
<sequence length="46" mass="4978">MFVRRSGEEYTYRCLVCHSTFASSHPPTGTVGCPHCGGDEVQAMAT</sequence>
<accession>A0A1H8T9F6</accession>
<keyword evidence="2" id="KW-1185">Reference proteome</keyword>
<dbReference type="Proteomes" id="UP000199126">
    <property type="component" value="Unassembled WGS sequence"/>
</dbReference>
<evidence type="ECO:0000313" key="1">
    <source>
        <dbReference type="EMBL" id="SEO87128.1"/>
    </source>
</evidence>
<gene>
    <name evidence="1" type="ORF">SAMN04487948_10677</name>
</gene>
<evidence type="ECO:0000313" key="2">
    <source>
        <dbReference type="Proteomes" id="UP000199126"/>
    </source>
</evidence>
<organism evidence="1 2">
    <name type="scientific">Halogranum amylolyticum</name>
    <dbReference type="NCBI Taxonomy" id="660520"/>
    <lineage>
        <taxon>Archaea</taxon>
        <taxon>Methanobacteriati</taxon>
        <taxon>Methanobacteriota</taxon>
        <taxon>Stenosarchaea group</taxon>
        <taxon>Halobacteria</taxon>
        <taxon>Halobacteriales</taxon>
        <taxon>Haloferacaceae</taxon>
    </lineage>
</organism>
<protein>
    <recommendedName>
        <fullName evidence="3">Zinc ribbon domain-containing protein</fullName>
    </recommendedName>
</protein>
<reference evidence="2" key="1">
    <citation type="submission" date="2016-10" db="EMBL/GenBank/DDBJ databases">
        <authorList>
            <person name="Varghese N."/>
            <person name="Submissions S."/>
        </authorList>
    </citation>
    <scope>NUCLEOTIDE SEQUENCE [LARGE SCALE GENOMIC DNA]</scope>
    <source>
        <strain evidence="2">CGMCC 1.10121</strain>
    </source>
</reference>
<dbReference type="AlphaFoldDB" id="A0A1H8T9F6"/>
<dbReference type="EMBL" id="FODV01000006">
    <property type="protein sequence ID" value="SEO87128.1"/>
    <property type="molecule type" value="Genomic_DNA"/>
</dbReference>
<dbReference type="PROSITE" id="PS51257">
    <property type="entry name" value="PROKAR_LIPOPROTEIN"/>
    <property type="match status" value="1"/>
</dbReference>